<comment type="caution">
    <text evidence="1">The sequence shown here is derived from an EMBL/GenBank/DDBJ whole genome shotgun (WGS) entry which is preliminary data.</text>
</comment>
<reference evidence="2" key="1">
    <citation type="journal article" date="2019" name="Int. J. Syst. Evol. Microbiol.">
        <title>The Global Catalogue of Microorganisms (GCM) 10K type strain sequencing project: providing services to taxonomists for standard genome sequencing and annotation.</title>
        <authorList>
            <consortium name="The Broad Institute Genomics Platform"/>
            <consortium name="The Broad Institute Genome Sequencing Center for Infectious Disease"/>
            <person name="Wu L."/>
            <person name="Ma J."/>
        </authorList>
    </citation>
    <scope>NUCLEOTIDE SEQUENCE [LARGE SCALE GENOMIC DNA]</scope>
    <source>
        <strain evidence="2">IBRC-M 10813</strain>
    </source>
</reference>
<proteinExistence type="predicted"/>
<dbReference type="EMBL" id="JBHSAP010000018">
    <property type="protein sequence ID" value="MFC4078293.1"/>
    <property type="molecule type" value="Genomic_DNA"/>
</dbReference>
<dbReference type="RefSeq" id="WP_380706106.1">
    <property type="nucleotide sequence ID" value="NZ_JBHSAP010000018.1"/>
</dbReference>
<keyword evidence="2" id="KW-1185">Reference proteome</keyword>
<evidence type="ECO:0000313" key="1">
    <source>
        <dbReference type="EMBL" id="MFC4078293.1"/>
    </source>
</evidence>
<accession>A0ABV8JMT3</accession>
<sequence>MMERNSLRYRGIYTKVPGDPSRWRHWERMGHVLKEDTRLKNGGRLPERLICTEGEREFPRMFQLLEEGGTIGFRGSMSGFHMTFLGKGAALRPERMLERADFRRGEKVLVYYGIGTDRVDRAGLEIMEAIARAGGMMVAAVRTEEQRLYLEERYRGLLAGVASLEGIAEEKGDAFDWPQAMPWLPDPDRSWKECEELLTLYEKRTVKPFAQAVTRFLPEEDAAFDLVYERAHQDALGVSTSLVRPITGRVVYGEAMEGRRYSFYAPQIWMGGRRVLMPAAIIDGKIQNAASSSAHTMKKEDPTGRYFYRIRQTG</sequence>
<protein>
    <submittedName>
        <fullName evidence="1">Uncharacterized protein</fullName>
    </submittedName>
</protein>
<dbReference type="Proteomes" id="UP001595843">
    <property type="component" value="Unassembled WGS sequence"/>
</dbReference>
<gene>
    <name evidence="1" type="ORF">ACFOUO_15960</name>
</gene>
<name>A0ABV8JMT3_9BACL</name>
<dbReference type="Gene3D" id="3.40.50.720">
    <property type="entry name" value="NAD(P)-binding Rossmann-like Domain"/>
    <property type="match status" value="1"/>
</dbReference>
<evidence type="ECO:0000313" key="2">
    <source>
        <dbReference type="Proteomes" id="UP001595843"/>
    </source>
</evidence>
<organism evidence="1 2">
    <name type="scientific">Salinithrix halophila</name>
    <dbReference type="NCBI Taxonomy" id="1485204"/>
    <lineage>
        <taxon>Bacteria</taxon>
        <taxon>Bacillati</taxon>
        <taxon>Bacillota</taxon>
        <taxon>Bacilli</taxon>
        <taxon>Bacillales</taxon>
        <taxon>Thermoactinomycetaceae</taxon>
        <taxon>Salinithrix</taxon>
    </lineage>
</organism>